<dbReference type="InterPro" id="IPR029063">
    <property type="entry name" value="SAM-dependent_MTases_sf"/>
</dbReference>
<dbReference type="OrthoDB" id="3647at2759"/>
<dbReference type="Pfam" id="PF13649">
    <property type="entry name" value="Methyltransf_25"/>
    <property type="match status" value="1"/>
</dbReference>
<comment type="similarity">
    <text evidence="1">Belongs to the methyltransferase superfamily. LaeA methyltransferase family.</text>
</comment>
<dbReference type="Gene3D" id="3.40.50.150">
    <property type="entry name" value="Vaccinia Virus protein VP39"/>
    <property type="match status" value="1"/>
</dbReference>
<organism evidence="3 4">
    <name type="scientific">Xylaria multiplex</name>
    <dbReference type="NCBI Taxonomy" id="323545"/>
    <lineage>
        <taxon>Eukaryota</taxon>
        <taxon>Fungi</taxon>
        <taxon>Dikarya</taxon>
        <taxon>Ascomycota</taxon>
        <taxon>Pezizomycotina</taxon>
        <taxon>Sordariomycetes</taxon>
        <taxon>Xylariomycetidae</taxon>
        <taxon>Xylariales</taxon>
        <taxon>Xylariaceae</taxon>
        <taxon>Xylaria</taxon>
    </lineage>
</organism>
<accession>A0A7C8MLB2</accession>
<dbReference type="EMBL" id="WUBL01000125">
    <property type="protein sequence ID" value="KAF2965108.1"/>
    <property type="molecule type" value="Genomic_DNA"/>
</dbReference>
<dbReference type="PANTHER" id="PTHR43591">
    <property type="entry name" value="METHYLTRANSFERASE"/>
    <property type="match status" value="1"/>
</dbReference>
<gene>
    <name evidence="3" type="ORF">GQX73_g8441</name>
</gene>
<protein>
    <recommendedName>
        <fullName evidence="2">Methyltransferase domain-containing protein</fullName>
    </recommendedName>
</protein>
<dbReference type="AlphaFoldDB" id="A0A7C8MLB2"/>
<dbReference type="InParanoid" id="A0A7C8MLB2"/>
<keyword evidence="4" id="KW-1185">Reference proteome</keyword>
<evidence type="ECO:0000313" key="3">
    <source>
        <dbReference type="EMBL" id="KAF2965108.1"/>
    </source>
</evidence>
<dbReference type="Proteomes" id="UP000481858">
    <property type="component" value="Unassembled WGS sequence"/>
</dbReference>
<evidence type="ECO:0000259" key="2">
    <source>
        <dbReference type="Pfam" id="PF13649"/>
    </source>
</evidence>
<evidence type="ECO:0000256" key="1">
    <source>
        <dbReference type="ARBA" id="ARBA00038158"/>
    </source>
</evidence>
<reference evidence="3 4" key="1">
    <citation type="submission" date="2019-12" db="EMBL/GenBank/DDBJ databases">
        <title>Draft genome sequence of the ascomycete Xylaria multiplex DSM 110363.</title>
        <authorList>
            <person name="Buettner E."/>
            <person name="Kellner H."/>
        </authorList>
    </citation>
    <scope>NUCLEOTIDE SEQUENCE [LARGE SCALE GENOMIC DNA]</scope>
    <source>
        <strain evidence="3 4">DSM 110363</strain>
    </source>
</reference>
<name>A0A7C8MLB2_9PEZI</name>
<proteinExistence type="inferred from homology"/>
<comment type="caution">
    <text evidence="3">The sequence shown here is derived from an EMBL/GenBank/DDBJ whole genome shotgun (WGS) entry which is preliminary data.</text>
</comment>
<dbReference type="InterPro" id="IPR041698">
    <property type="entry name" value="Methyltransf_25"/>
</dbReference>
<dbReference type="CDD" id="cd02440">
    <property type="entry name" value="AdoMet_MTases"/>
    <property type="match status" value="1"/>
</dbReference>
<feature type="domain" description="Methyltransferase" evidence="2">
    <location>
        <begin position="46"/>
        <end position="146"/>
    </location>
</feature>
<dbReference type="SUPFAM" id="SSF53335">
    <property type="entry name" value="S-adenosyl-L-methionine-dependent methyltransferases"/>
    <property type="match status" value="1"/>
</dbReference>
<sequence>MANIVQKEYNSEATSYDTYYTEESPMARFDLEIFISALGLVPGAVILDLGGGSGIKARLALDAGAAAVDVVDISEGMMREGEATEKKLNRDAIRWFEADISKPLDHLPLHPQYDIVMANWPLDHASNMAMLESMFQNISDYLKAGGRFLGIRTCDPRAPAMTTGELGVVYKDFEEIPGGLKYRYTFGSSIPIEAASMEATYSGSTEIYEKYGLVDVQIEPYENAQTVRDNPEVWEAFLKQPGVAMVKALKA</sequence>
<evidence type="ECO:0000313" key="4">
    <source>
        <dbReference type="Proteomes" id="UP000481858"/>
    </source>
</evidence>